<feature type="compositionally biased region" description="Polar residues" evidence="2">
    <location>
        <begin position="301"/>
        <end position="317"/>
    </location>
</feature>
<dbReference type="Proteomes" id="UP000595140">
    <property type="component" value="Unassembled WGS sequence"/>
</dbReference>
<gene>
    <name evidence="3" type="ORF">CCAM_LOCUS35414</name>
</gene>
<feature type="compositionally biased region" description="Basic residues" evidence="2">
    <location>
        <begin position="579"/>
        <end position="595"/>
    </location>
</feature>
<feature type="region of interest" description="Disordered" evidence="2">
    <location>
        <begin position="577"/>
        <end position="632"/>
    </location>
</feature>
<feature type="compositionally biased region" description="Polar residues" evidence="2">
    <location>
        <begin position="616"/>
        <end position="626"/>
    </location>
</feature>
<sequence>MSTDDGQCISISESKSDKIRLLSISRILATRLIDILRRPDYTEESWEITCYDGDSSLKVVWESNRLFSKGLAQFHRESEDRILESSQPPLLNGTTRISGNAKIDTDEGWRCVQSERLYGREEEGQTESANKVFMDSALKLEFERTQSHSTDGKIDQESMKQFDQVIKDNLNLFRKSMANTKFLHALNKGQILGYSEDVVRVTRETMKSFEYIDAAVVQGAKYPVYLAYANEDMLGHPLDIGPSQAPQLLIPHLGHVEGWGVYEVHVSAPARIRAVPWVSRDVWARSPRRSSTSSNSRHADQSASGRDLSQTQSSHSSPPAMPGQKLRQLRKQFPSSTPARRGSRVKLDESIMALCHCQVTNRGFADVVGPSIEVPRPSSTQTALDALSGFFTVHLASLMKGLCKDIGVKPTLDHFLFTFKLTKGHKHWVSYASLSQRSSKLFTNEEKGSTKDWKPFFVFVSTGHESPFTGSGLPSFRRIPCPPSNATLLSMTHQLCGRGAVNINEVVTEESLAKMGFEFVQDELRHQPELLRDVHGGSQPDLPRGAPEGGLDCGPFVEPQGLDGEMDSDLLLGRFMAGKNRKRDATKQSKSKRSSSRGEAIHSPPRSLIPGGDLAGSSQAVTSERPPSSPAVTYEVVTEGRSMRFNIPPPSPSLGDVQLETFITLPAQDRARISAGSEDDLNSMILLRLSQEEVARLMRELDGKEVCCAVLEAEKASLSSEVESVSARVVELEGEKTDLIQQLEVERSDRVHHVEEAIESFKSSPDFSMVAMERMDKLTTEWLKTDPGAQWMVKEGTKSFNCGLFRAQQVFCDKLARLPKGFSLPVLGFPPPCRALAEFDPSPYLDGGSSSASDEEEEEEADLRDQGELDDQNPGASLATSKAGGDAGSSI</sequence>
<evidence type="ECO:0000256" key="2">
    <source>
        <dbReference type="SAM" id="MobiDB-lite"/>
    </source>
</evidence>
<reference evidence="3 4" key="1">
    <citation type="submission" date="2018-04" db="EMBL/GenBank/DDBJ databases">
        <authorList>
            <person name="Vogel A."/>
        </authorList>
    </citation>
    <scope>NUCLEOTIDE SEQUENCE [LARGE SCALE GENOMIC DNA]</scope>
</reference>
<evidence type="ECO:0000313" key="3">
    <source>
        <dbReference type="EMBL" id="VFQ93638.1"/>
    </source>
</evidence>
<feature type="compositionally biased region" description="Acidic residues" evidence="2">
    <location>
        <begin position="853"/>
        <end position="862"/>
    </location>
</feature>
<feature type="region of interest" description="Disordered" evidence="2">
    <location>
        <begin position="285"/>
        <end position="344"/>
    </location>
</feature>
<keyword evidence="1" id="KW-0175">Coiled coil</keyword>
<proteinExistence type="predicted"/>
<feature type="region of interest" description="Disordered" evidence="2">
    <location>
        <begin position="840"/>
        <end position="891"/>
    </location>
</feature>
<organism evidence="3 4">
    <name type="scientific">Cuscuta campestris</name>
    <dbReference type="NCBI Taxonomy" id="132261"/>
    <lineage>
        <taxon>Eukaryota</taxon>
        <taxon>Viridiplantae</taxon>
        <taxon>Streptophyta</taxon>
        <taxon>Embryophyta</taxon>
        <taxon>Tracheophyta</taxon>
        <taxon>Spermatophyta</taxon>
        <taxon>Magnoliopsida</taxon>
        <taxon>eudicotyledons</taxon>
        <taxon>Gunneridae</taxon>
        <taxon>Pentapetalae</taxon>
        <taxon>asterids</taxon>
        <taxon>lamiids</taxon>
        <taxon>Solanales</taxon>
        <taxon>Convolvulaceae</taxon>
        <taxon>Cuscuteae</taxon>
        <taxon>Cuscuta</taxon>
        <taxon>Cuscuta subgen. Grammica</taxon>
        <taxon>Cuscuta sect. Cleistogrammica</taxon>
    </lineage>
</organism>
<feature type="coiled-coil region" evidence="1">
    <location>
        <begin position="708"/>
        <end position="749"/>
    </location>
</feature>
<protein>
    <submittedName>
        <fullName evidence="3">Uncharacterized protein</fullName>
    </submittedName>
</protein>
<dbReference type="OrthoDB" id="686887at2759"/>
<evidence type="ECO:0000256" key="1">
    <source>
        <dbReference type="SAM" id="Coils"/>
    </source>
</evidence>
<dbReference type="EMBL" id="OOIL02004963">
    <property type="protein sequence ID" value="VFQ93638.1"/>
    <property type="molecule type" value="Genomic_DNA"/>
</dbReference>
<keyword evidence="4" id="KW-1185">Reference proteome</keyword>
<feature type="region of interest" description="Disordered" evidence="2">
    <location>
        <begin position="533"/>
        <end position="564"/>
    </location>
</feature>
<dbReference type="AlphaFoldDB" id="A0A484N031"/>
<accession>A0A484N031</accession>
<name>A0A484N031_9ASTE</name>
<evidence type="ECO:0000313" key="4">
    <source>
        <dbReference type="Proteomes" id="UP000595140"/>
    </source>
</evidence>